<reference evidence="1 2" key="1">
    <citation type="journal article" date="2018" name="Cell">
        <title>The Chara Genome: Secondary Complexity and Implications for Plant Terrestrialization.</title>
        <authorList>
            <person name="Nishiyama T."/>
            <person name="Sakayama H."/>
            <person name="Vries J.D."/>
            <person name="Buschmann H."/>
            <person name="Saint-Marcoux D."/>
            <person name="Ullrich K.K."/>
            <person name="Haas F.B."/>
            <person name="Vanderstraeten L."/>
            <person name="Becker D."/>
            <person name="Lang D."/>
            <person name="Vosolsobe S."/>
            <person name="Rombauts S."/>
            <person name="Wilhelmsson P.K.I."/>
            <person name="Janitza P."/>
            <person name="Kern R."/>
            <person name="Heyl A."/>
            <person name="Rumpler F."/>
            <person name="Villalobos L.I.A.C."/>
            <person name="Clay J.M."/>
            <person name="Skokan R."/>
            <person name="Toyoda A."/>
            <person name="Suzuki Y."/>
            <person name="Kagoshima H."/>
            <person name="Schijlen E."/>
            <person name="Tajeshwar N."/>
            <person name="Catarino B."/>
            <person name="Hetherington A.J."/>
            <person name="Saltykova A."/>
            <person name="Bonnot C."/>
            <person name="Breuninger H."/>
            <person name="Symeonidi A."/>
            <person name="Radhakrishnan G.V."/>
            <person name="Van Nieuwerburgh F."/>
            <person name="Deforce D."/>
            <person name="Chang C."/>
            <person name="Karol K.G."/>
            <person name="Hedrich R."/>
            <person name="Ulvskov P."/>
            <person name="Glockner G."/>
            <person name="Delwiche C.F."/>
            <person name="Petrasek J."/>
            <person name="Van de Peer Y."/>
            <person name="Friml J."/>
            <person name="Beilby M."/>
            <person name="Dolan L."/>
            <person name="Kohara Y."/>
            <person name="Sugano S."/>
            <person name="Fujiyama A."/>
            <person name="Delaux P.-M."/>
            <person name="Quint M."/>
            <person name="TheiBen G."/>
            <person name="Hagemann M."/>
            <person name="Harholt J."/>
            <person name="Dunand C."/>
            <person name="Zachgo S."/>
            <person name="Langdale J."/>
            <person name="Maumus F."/>
            <person name="Straeten D.V.D."/>
            <person name="Gould S.B."/>
            <person name="Rensing S.A."/>
        </authorList>
    </citation>
    <scope>NUCLEOTIDE SEQUENCE [LARGE SCALE GENOMIC DNA]</scope>
    <source>
        <strain evidence="1 2">S276</strain>
    </source>
</reference>
<dbReference type="EMBL" id="BFEA01000008">
    <property type="protein sequence ID" value="GBG59988.1"/>
    <property type="molecule type" value="Genomic_DNA"/>
</dbReference>
<comment type="caution">
    <text evidence="1">The sequence shown here is derived from an EMBL/GenBank/DDBJ whole genome shotgun (WGS) entry which is preliminary data.</text>
</comment>
<evidence type="ECO:0000313" key="1">
    <source>
        <dbReference type="EMBL" id="GBG59988.1"/>
    </source>
</evidence>
<protein>
    <submittedName>
        <fullName evidence="1">Uncharacterized protein</fullName>
    </submittedName>
</protein>
<keyword evidence="2" id="KW-1185">Reference proteome</keyword>
<evidence type="ECO:0000313" key="2">
    <source>
        <dbReference type="Proteomes" id="UP000265515"/>
    </source>
</evidence>
<gene>
    <name evidence="1" type="ORF">CBR_g318</name>
</gene>
<dbReference type="Gramene" id="GBG59988">
    <property type="protein sequence ID" value="GBG59988"/>
    <property type="gene ID" value="CBR_g318"/>
</dbReference>
<proteinExistence type="predicted"/>
<name>A0A388JQE3_CHABU</name>
<dbReference type="Proteomes" id="UP000265515">
    <property type="component" value="Unassembled WGS sequence"/>
</dbReference>
<accession>A0A388JQE3</accession>
<organism evidence="1 2">
    <name type="scientific">Chara braunii</name>
    <name type="common">Braun's stonewort</name>
    <dbReference type="NCBI Taxonomy" id="69332"/>
    <lineage>
        <taxon>Eukaryota</taxon>
        <taxon>Viridiplantae</taxon>
        <taxon>Streptophyta</taxon>
        <taxon>Charophyceae</taxon>
        <taxon>Charales</taxon>
        <taxon>Characeae</taxon>
        <taxon>Chara</taxon>
    </lineage>
</organism>
<sequence length="268" mass="28099">MGLTALGGVSGEGEARTIRLWGRVPWGGGELGIVAGIGLCGLLCCERKYERVGSQEAVQEEQVAAGVGWPGAAAVAMAVVVVRGDDCAVENGIVACLCLLLWTMFENGGSLRLCKEEGVGICLLAVCGMSVAAKLLAKGMVEYGALTISCVELHVGSAAARWVLMTASSSPRRGFHLPKMMAQSEKRRFSIRNGACELDAGWTLWRTACGSASITICAWMLGGARQAKGRTFSMSSVCQPELPSKSSCMLIDQAKHVVSVWVVSVAGV</sequence>
<dbReference type="AlphaFoldDB" id="A0A388JQE3"/>